<feature type="domain" description="Ice-binding protein C-terminal" evidence="3">
    <location>
        <begin position="359"/>
        <end position="380"/>
    </location>
</feature>
<feature type="signal peptide" evidence="2">
    <location>
        <begin position="1"/>
        <end position="21"/>
    </location>
</feature>
<dbReference type="Pfam" id="PF07589">
    <property type="entry name" value="PEP-CTERM"/>
    <property type="match status" value="1"/>
</dbReference>
<proteinExistence type="predicted"/>
<name>A0A5C7S1S7_THASP</name>
<dbReference type="AlphaFoldDB" id="A0A5C7S1S7"/>
<organism evidence="4 5">
    <name type="scientific">Thauera aminoaromatica</name>
    <dbReference type="NCBI Taxonomy" id="164330"/>
    <lineage>
        <taxon>Bacteria</taxon>
        <taxon>Pseudomonadati</taxon>
        <taxon>Pseudomonadota</taxon>
        <taxon>Betaproteobacteria</taxon>
        <taxon>Rhodocyclales</taxon>
        <taxon>Zoogloeaceae</taxon>
        <taxon>Thauera</taxon>
    </lineage>
</organism>
<gene>
    <name evidence="4" type="ORF">E6Q80_24360</name>
</gene>
<evidence type="ECO:0000313" key="5">
    <source>
        <dbReference type="Proteomes" id="UP000321192"/>
    </source>
</evidence>
<dbReference type="EMBL" id="SSFD01000413">
    <property type="protein sequence ID" value="TXH77667.1"/>
    <property type="molecule type" value="Genomic_DNA"/>
</dbReference>
<protein>
    <submittedName>
        <fullName evidence="4">PEP-CTERM sorting domain-containing protein</fullName>
    </submittedName>
</protein>
<evidence type="ECO:0000313" key="4">
    <source>
        <dbReference type="EMBL" id="TXH77667.1"/>
    </source>
</evidence>
<feature type="chain" id="PRO_5023043484" evidence="2">
    <location>
        <begin position="22"/>
        <end position="384"/>
    </location>
</feature>
<keyword evidence="2" id="KW-0732">Signal</keyword>
<evidence type="ECO:0000256" key="2">
    <source>
        <dbReference type="SAM" id="SignalP"/>
    </source>
</evidence>
<dbReference type="InterPro" id="IPR013424">
    <property type="entry name" value="Ice-binding_C"/>
</dbReference>
<dbReference type="NCBIfam" id="TIGR02595">
    <property type="entry name" value="PEP_CTERM"/>
    <property type="match status" value="1"/>
</dbReference>
<sequence>MKARNLVVAMLAALGASSASAALVNLNGLGYVTYGDGNSYSLAVANYFACGKEYGPGCPYNVKGSPGASETDPRIYIVQGAGGHIDNENANIDDAFDAANNELFFTMTSVNEPGSDGNKNATFTGDKTNTWDATLGALDQSFDFSKNLMTFFFVNNEPNSNDGLTQNLAVWARVTLTNLAGTTVYKTFDVTNDPRTSEQRDGDGIGDLPAPGYGPPPVGGGVPYGDVTLYTSESNAPEITDFAMSGGQVCVDKTTSTLVDCTTASAGSFDAINHNLGENQAPYAITIPELDDYIGGLMAANANLDDYVMRVDLRYGCVSPPFTINTQGNDSCAGYGTAVSQDNNFEQVFISTRLATQRVPEPGTLALLGSGLLGFAAARRSRKS</sequence>
<feature type="region of interest" description="Disordered" evidence="1">
    <location>
        <begin position="192"/>
        <end position="212"/>
    </location>
</feature>
<reference evidence="4 5" key="1">
    <citation type="submission" date="2018-09" db="EMBL/GenBank/DDBJ databases">
        <title>Metagenome Assembled Genomes from an Advanced Water Purification Facility.</title>
        <authorList>
            <person name="Stamps B.W."/>
            <person name="Spear J.R."/>
        </authorList>
    </citation>
    <scope>NUCLEOTIDE SEQUENCE [LARGE SCALE GENOMIC DNA]</scope>
    <source>
        <strain evidence="4">Bin_27_1</strain>
    </source>
</reference>
<dbReference type="RefSeq" id="WP_276663081.1">
    <property type="nucleotide sequence ID" value="NZ_SSFD01000413.1"/>
</dbReference>
<evidence type="ECO:0000256" key="1">
    <source>
        <dbReference type="SAM" id="MobiDB-lite"/>
    </source>
</evidence>
<dbReference type="Proteomes" id="UP000321192">
    <property type="component" value="Unassembled WGS sequence"/>
</dbReference>
<comment type="caution">
    <text evidence="4">The sequence shown here is derived from an EMBL/GenBank/DDBJ whole genome shotgun (WGS) entry which is preliminary data.</text>
</comment>
<accession>A0A5C7S1S7</accession>
<evidence type="ECO:0000259" key="3">
    <source>
        <dbReference type="Pfam" id="PF07589"/>
    </source>
</evidence>